<dbReference type="InterPro" id="IPR001753">
    <property type="entry name" value="Enoyl-CoA_hydra/iso"/>
</dbReference>
<comment type="similarity">
    <text evidence="1">Belongs to the enoyl-CoA hydratase/isomerase family.</text>
</comment>
<dbReference type="CDD" id="cd06558">
    <property type="entry name" value="crotonase-like"/>
    <property type="match status" value="1"/>
</dbReference>
<name>A0ABW2C992_9PSEU</name>
<dbReference type="PANTHER" id="PTHR43459:SF1">
    <property type="entry name" value="EG:BACN32G11.4 PROTEIN"/>
    <property type="match status" value="1"/>
</dbReference>
<evidence type="ECO:0000256" key="1">
    <source>
        <dbReference type="ARBA" id="ARBA00005254"/>
    </source>
</evidence>
<evidence type="ECO:0000313" key="3">
    <source>
        <dbReference type="Proteomes" id="UP001596337"/>
    </source>
</evidence>
<dbReference type="InterPro" id="IPR029045">
    <property type="entry name" value="ClpP/crotonase-like_dom_sf"/>
</dbReference>
<accession>A0ABW2C992</accession>
<comment type="caution">
    <text evidence="2">The sequence shown here is derived from an EMBL/GenBank/DDBJ whole genome shotgun (WGS) entry which is preliminary data.</text>
</comment>
<dbReference type="Proteomes" id="UP001596337">
    <property type="component" value="Unassembled WGS sequence"/>
</dbReference>
<dbReference type="PANTHER" id="PTHR43459">
    <property type="entry name" value="ENOYL-COA HYDRATASE"/>
    <property type="match status" value="1"/>
</dbReference>
<gene>
    <name evidence="2" type="ORF">ACFQGD_28585</name>
</gene>
<reference evidence="3" key="1">
    <citation type="journal article" date="2019" name="Int. J. Syst. Evol. Microbiol.">
        <title>The Global Catalogue of Microorganisms (GCM) 10K type strain sequencing project: providing services to taxonomists for standard genome sequencing and annotation.</title>
        <authorList>
            <consortium name="The Broad Institute Genomics Platform"/>
            <consortium name="The Broad Institute Genome Sequencing Center for Infectious Disease"/>
            <person name="Wu L."/>
            <person name="Ma J."/>
        </authorList>
    </citation>
    <scope>NUCLEOTIDE SEQUENCE [LARGE SCALE GENOMIC DNA]</scope>
    <source>
        <strain evidence="3">KCTC 32255</strain>
    </source>
</reference>
<dbReference type="SUPFAM" id="SSF52096">
    <property type="entry name" value="ClpP/crotonase"/>
    <property type="match status" value="1"/>
</dbReference>
<dbReference type="Gene3D" id="1.10.12.10">
    <property type="entry name" value="Lyase 2-enoyl-coa Hydratase, Chain A, domain 2"/>
    <property type="match status" value="1"/>
</dbReference>
<dbReference type="InterPro" id="IPR014748">
    <property type="entry name" value="Enoyl-CoA_hydra_C"/>
</dbReference>
<keyword evidence="3" id="KW-1185">Reference proteome</keyword>
<protein>
    <submittedName>
        <fullName evidence="2">Enoyl-CoA hydratase/isomerase family protein</fullName>
    </submittedName>
</protein>
<dbReference type="RefSeq" id="WP_345406336.1">
    <property type="nucleotide sequence ID" value="NZ_BAABLA010000122.1"/>
</dbReference>
<proteinExistence type="inferred from homology"/>
<sequence>MPSTPEQQTATDDVVLVEDTDGVRTITLNRPAAYNSLNIELKNRLVETLRDTASDDDVRAVVLTGAGKAFCAGQDLKEHVGLLLDKDPAPLSTVEEHYNPIATSIAEMPKPIIAAVNGPAAGAGAAFAYAADVRVAASSANFLMAFANVGLGPDSGASWTLQRLIGYGRALELMMLPRKVHADEALRIGLVSEIIEDTGNGEVLARARELAAKLATGPTVAYQKIKQTLSAATSSSFREALAAEQVAQNELGATSDHHEAVDAFVNKRDPKFTGA</sequence>
<dbReference type="Gene3D" id="3.90.226.10">
    <property type="entry name" value="2-enoyl-CoA Hydratase, Chain A, domain 1"/>
    <property type="match status" value="1"/>
</dbReference>
<dbReference type="EMBL" id="JBHSXX010000001">
    <property type="protein sequence ID" value="MFC6871085.1"/>
    <property type="molecule type" value="Genomic_DNA"/>
</dbReference>
<organism evidence="2 3">
    <name type="scientific">Haloechinothrix salitolerans</name>
    <dbReference type="NCBI Taxonomy" id="926830"/>
    <lineage>
        <taxon>Bacteria</taxon>
        <taxon>Bacillati</taxon>
        <taxon>Actinomycetota</taxon>
        <taxon>Actinomycetes</taxon>
        <taxon>Pseudonocardiales</taxon>
        <taxon>Pseudonocardiaceae</taxon>
        <taxon>Haloechinothrix</taxon>
    </lineage>
</organism>
<dbReference type="Pfam" id="PF00378">
    <property type="entry name" value="ECH_1"/>
    <property type="match status" value="1"/>
</dbReference>
<evidence type="ECO:0000313" key="2">
    <source>
        <dbReference type="EMBL" id="MFC6871085.1"/>
    </source>
</evidence>